<dbReference type="PANTHER" id="PTHR46082:SF11">
    <property type="entry name" value="AAA+ ATPASE DOMAIN-CONTAINING PROTEIN-RELATED"/>
    <property type="match status" value="1"/>
</dbReference>
<dbReference type="InterPro" id="IPR000845">
    <property type="entry name" value="Nucleoside_phosphorylase_d"/>
</dbReference>
<organism evidence="3 4">
    <name type="scientific">Aspergillus calidoustus</name>
    <dbReference type="NCBI Taxonomy" id="454130"/>
    <lineage>
        <taxon>Eukaryota</taxon>
        <taxon>Fungi</taxon>
        <taxon>Dikarya</taxon>
        <taxon>Ascomycota</taxon>
        <taxon>Pezizomycotina</taxon>
        <taxon>Eurotiomycetes</taxon>
        <taxon>Eurotiomycetidae</taxon>
        <taxon>Eurotiales</taxon>
        <taxon>Aspergillaceae</taxon>
        <taxon>Aspergillus</taxon>
        <taxon>Aspergillus subgen. Nidulantes</taxon>
    </lineage>
</organism>
<dbReference type="OrthoDB" id="1577640at2759"/>
<dbReference type="Pfam" id="PF24883">
    <property type="entry name" value="NPHP3_N"/>
    <property type="match status" value="1"/>
</dbReference>
<dbReference type="Pfam" id="PF01048">
    <property type="entry name" value="PNP_UDP_1"/>
    <property type="match status" value="1"/>
</dbReference>
<dbReference type="InterPro" id="IPR007111">
    <property type="entry name" value="NACHT_NTPase"/>
</dbReference>
<gene>
    <name evidence="3" type="ORF">ASPCAL15019</name>
</gene>
<dbReference type="EMBL" id="CDMC01000035">
    <property type="protein sequence ID" value="CEL11925.1"/>
    <property type="molecule type" value="Genomic_DNA"/>
</dbReference>
<dbReference type="InterPro" id="IPR056884">
    <property type="entry name" value="NPHP3-like_N"/>
</dbReference>
<dbReference type="OMA" id="HAPHEES"/>
<dbReference type="InterPro" id="IPR035994">
    <property type="entry name" value="Nucleoside_phosphorylase_sf"/>
</dbReference>
<dbReference type="InterPro" id="IPR027417">
    <property type="entry name" value="P-loop_NTPase"/>
</dbReference>
<reference evidence="4" key="1">
    <citation type="journal article" date="2016" name="Genome Announc.">
        <title>Draft genome sequences of fungus Aspergillus calidoustus.</title>
        <authorList>
            <person name="Horn F."/>
            <person name="Linde J."/>
            <person name="Mattern D.J."/>
            <person name="Walther G."/>
            <person name="Guthke R."/>
            <person name="Scherlach K."/>
            <person name="Martin K."/>
            <person name="Brakhage A.A."/>
            <person name="Petzke L."/>
            <person name="Valiante V."/>
        </authorList>
    </citation>
    <scope>NUCLEOTIDE SEQUENCE [LARGE SCALE GENOMIC DNA]</scope>
    <source>
        <strain evidence="4">SF006504</strain>
    </source>
</reference>
<dbReference type="Gene3D" id="3.40.50.300">
    <property type="entry name" value="P-loop containing nucleotide triphosphate hydrolases"/>
    <property type="match status" value="1"/>
</dbReference>
<dbReference type="PROSITE" id="PS50837">
    <property type="entry name" value="NACHT"/>
    <property type="match status" value="1"/>
</dbReference>
<keyword evidence="4" id="KW-1185">Reference proteome</keyword>
<protein>
    <recommendedName>
        <fullName evidence="2">NACHT domain-containing protein</fullName>
    </recommendedName>
</protein>
<dbReference type="SUPFAM" id="SSF53167">
    <property type="entry name" value="Purine and uridine phosphorylases"/>
    <property type="match status" value="1"/>
</dbReference>
<evidence type="ECO:0000313" key="3">
    <source>
        <dbReference type="EMBL" id="CEL11925.1"/>
    </source>
</evidence>
<dbReference type="GO" id="GO:0009116">
    <property type="term" value="P:nucleoside metabolic process"/>
    <property type="evidence" value="ECO:0007669"/>
    <property type="project" value="InterPro"/>
</dbReference>
<name>A0A0U4ZRE0_ASPCI</name>
<evidence type="ECO:0000256" key="1">
    <source>
        <dbReference type="ARBA" id="ARBA00022737"/>
    </source>
</evidence>
<dbReference type="PANTHER" id="PTHR46082">
    <property type="entry name" value="ATP/GTP-BINDING PROTEIN-RELATED"/>
    <property type="match status" value="1"/>
</dbReference>
<dbReference type="Gene3D" id="3.40.50.1580">
    <property type="entry name" value="Nucleoside phosphorylase domain"/>
    <property type="match status" value="1"/>
</dbReference>
<dbReference type="Proteomes" id="UP000054771">
    <property type="component" value="Unassembled WGS sequence"/>
</dbReference>
<proteinExistence type="predicted"/>
<accession>A0A0U4ZRE0</accession>
<keyword evidence="1" id="KW-0677">Repeat</keyword>
<sequence length="545" mass="61080">MTSRALEDYTIAWICALAVEAAAARAILDQTHPLPLGFTDPNAYEFGELNGHHIILAYLPSGVYGTTSAAIVVSRLRRTFPRLQFGLMVGIGGGVPSQKNDIRLGDVVVSKPGVKHGGVIQYDYGKTVQGGKLEQTGVLNQPPQALLTRLNQLEANRMTTRKGSLLEVVSEVLERNPDMQRQFSPPEEHTDNLFDPSYYHLDKESDCANCDKERLVKRQPRDEKEPFIHYGLIASGNQVMKDAETRDRLAYEQGILCFEMEAAGIMNELPTLVVRGICDYCDSHKQKQWQGYAALTAAAYAKLLLSVLPVQAATAPRSRHEFTDKDKACLRDLLVADPETERRRIEATKGGLLDDSFRWVLENAEFRKWHSSSKSELLWIKGDPGKGKTMLLIGLINELLLQVQSQPSRSIAYFLCQATDPKLNNATSILRSVIYMLVQQQPHLISRLRQKYDTNPNLFESANAFYSLSGMFENMIHDSTEATIYLLVDALDECETGLSDLLKLIARTKFISAAQVKWIVSSRNRDEIEQELEFGTEHSNAMEPS</sequence>
<evidence type="ECO:0000259" key="2">
    <source>
        <dbReference type="PROSITE" id="PS50837"/>
    </source>
</evidence>
<dbReference type="InterPro" id="IPR053137">
    <property type="entry name" value="NLR-like"/>
</dbReference>
<feature type="domain" description="NACHT" evidence="2">
    <location>
        <begin position="376"/>
        <end position="523"/>
    </location>
</feature>
<dbReference type="AlphaFoldDB" id="A0A0U4ZRE0"/>
<evidence type="ECO:0000313" key="4">
    <source>
        <dbReference type="Proteomes" id="UP000054771"/>
    </source>
</evidence>
<dbReference type="GO" id="GO:0003824">
    <property type="term" value="F:catalytic activity"/>
    <property type="evidence" value="ECO:0007669"/>
    <property type="project" value="InterPro"/>
</dbReference>
<dbReference type="STRING" id="454130.A0A0U4ZRE0"/>